<evidence type="ECO:0000256" key="6">
    <source>
        <dbReference type="ARBA" id="ARBA00015850"/>
    </source>
</evidence>
<feature type="transmembrane region" description="Helical" evidence="19">
    <location>
        <begin position="196"/>
        <end position="222"/>
    </location>
</feature>
<dbReference type="GO" id="GO:0008818">
    <property type="term" value="F:cobalamin 5'-phosphate synthase activity"/>
    <property type="evidence" value="ECO:0007669"/>
    <property type="project" value="UniProtKB-UniRule"/>
</dbReference>
<dbReference type="GO" id="GO:0051073">
    <property type="term" value="F:adenosylcobinamide-GDP ribazoletransferase activity"/>
    <property type="evidence" value="ECO:0007669"/>
    <property type="project" value="UniProtKB-UniRule"/>
</dbReference>
<evidence type="ECO:0000313" key="21">
    <source>
        <dbReference type="Proteomes" id="UP000623010"/>
    </source>
</evidence>
<accession>A0A918QRX1</accession>
<dbReference type="GO" id="GO:0009236">
    <property type="term" value="P:cobalamin biosynthetic process"/>
    <property type="evidence" value="ECO:0007669"/>
    <property type="project" value="UniProtKB-UniRule"/>
</dbReference>
<evidence type="ECO:0000256" key="12">
    <source>
        <dbReference type="ARBA" id="ARBA00022989"/>
    </source>
</evidence>
<evidence type="ECO:0000256" key="18">
    <source>
        <dbReference type="ARBA" id="ARBA00049504"/>
    </source>
</evidence>
<evidence type="ECO:0000256" key="13">
    <source>
        <dbReference type="ARBA" id="ARBA00023136"/>
    </source>
</evidence>
<comment type="function">
    <text evidence="14 19">Joins adenosylcobinamide-GDP and alpha-ribazole to generate adenosylcobalamin (Ado-cobalamin). Also synthesizes adenosylcobalamin 5'-phosphate from adenosylcobinamide-GDP and alpha-ribazole 5'-phosphate.</text>
</comment>
<dbReference type="Pfam" id="PF02654">
    <property type="entry name" value="CobS"/>
    <property type="match status" value="1"/>
</dbReference>
<dbReference type="AlphaFoldDB" id="A0A918QRX1"/>
<reference evidence="20" key="2">
    <citation type="submission" date="2020-09" db="EMBL/GenBank/DDBJ databases">
        <authorList>
            <person name="Sun Q."/>
            <person name="Ohkuma M."/>
        </authorList>
    </citation>
    <scope>NUCLEOTIDE SEQUENCE</scope>
    <source>
        <strain evidence="20">JCM 5016</strain>
    </source>
</reference>
<evidence type="ECO:0000256" key="2">
    <source>
        <dbReference type="ARBA" id="ARBA00004651"/>
    </source>
</evidence>
<keyword evidence="12 19" id="KW-1133">Transmembrane helix</keyword>
<comment type="similarity">
    <text evidence="4 19">Belongs to the CobS family.</text>
</comment>
<evidence type="ECO:0000256" key="15">
    <source>
        <dbReference type="ARBA" id="ARBA00032605"/>
    </source>
</evidence>
<evidence type="ECO:0000256" key="3">
    <source>
        <dbReference type="ARBA" id="ARBA00004663"/>
    </source>
</evidence>
<comment type="subcellular location">
    <subcellularLocation>
        <location evidence="2 19">Cell membrane</location>
        <topology evidence="2 19">Multi-pass membrane protein</topology>
    </subcellularLocation>
</comment>
<evidence type="ECO:0000256" key="11">
    <source>
        <dbReference type="ARBA" id="ARBA00022842"/>
    </source>
</evidence>
<evidence type="ECO:0000256" key="1">
    <source>
        <dbReference type="ARBA" id="ARBA00001946"/>
    </source>
</evidence>
<evidence type="ECO:0000313" key="20">
    <source>
        <dbReference type="EMBL" id="GGZ70090.1"/>
    </source>
</evidence>
<protein>
    <recommendedName>
        <fullName evidence="6 19">Adenosylcobinamide-GDP ribazoletransferase</fullName>
        <ecNumber evidence="5 19">2.7.8.26</ecNumber>
    </recommendedName>
    <alternativeName>
        <fullName evidence="16 19">Cobalamin synthase</fullName>
    </alternativeName>
    <alternativeName>
        <fullName evidence="15 19">Cobalamin-5'-phosphate synthase</fullName>
    </alternativeName>
</protein>
<dbReference type="Proteomes" id="UP000623010">
    <property type="component" value="Unassembled WGS sequence"/>
</dbReference>
<evidence type="ECO:0000256" key="10">
    <source>
        <dbReference type="ARBA" id="ARBA00022692"/>
    </source>
</evidence>
<dbReference type="GO" id="GO:0005886">
    <property type="term" value="C:plasma membrane"/>
    <property type="evidence" value="ECO:0007669"/>
    <property type="project" value="UniProtKB-SubCell"/>
</dbReference>
<dbReference type="EMBL" id="BMWH01000001">
    <property type="protein sequence ID" value="GGZ70090.1"/>
    <property type="molecule type" value="Genomic_DNA"/>
</dbReference>
<evidence type="ECO:0000256" key="8">
    <source>
        <dbReference type="ARBA" id="ARBA00022573"/>
    </source>
</evidence>
<feature type="transmembrane region" description="Helical" evidence="19">
    <location>
        <begin position="54"/>
        <end position="72"/>
    </location>
</feature>
<name>A0A918QRX1_9ACTN</name>
<comment type="catalytic activity">
    <reaction evidence="18 19">
        <text>alpha-ribazole 5'-phosphate + adenosylcob(III)inamide-GDP = adenosylcob(III)alamin 5'-phosphate + GMP + H(+)</text>
        <dbReference type="Rhea" id="RHEA:23560"/>
        <dbReference type="ChEBI" id="CHEBI:15378"/>
        <dbReference type="ChEBI" id="CHEBI:57918"/>
        <dbReference type="ChEBI" id="CHEBI:58115"/>
        <dbReference type="ChEBI" id="CHEBI:60487"/>
        <dbReference type="ChEBI" id="CHEBI:60493"/>
        <dbReference type="EC" id="2.7.8.26"/>
    </reaction>
</comment>
<evidence type="ECO:0000256" key="9">
    <source>
        <dbReference type="ARBA" id="ARBA00022679"/>
    </source>
</evidence>
<feature type="transmembrane region" description="Helical" evidence="19">
    <location>
        <begin position="78"/>
        <end position="97"/>
    </location>
</feature>
<sequence length="279" mass="27167">MAASSVSGTAGYPAPVLDDTSPATWPDGLRFAFGTLTVLPVRVARWDRSAARRGMAGAPLAGLAVGVCGAALGTVLLLLGAGAPLAAVATVAAGAALTRGLHLDGLADTADGLGSGRPAEDALRIMKQSDIGPFGVVALVLVLLAQTAALARAYDGSWSRGALAAVVAATAARLALTRAARTGVPAARPEGLGAAVAGVVPRTTALLVTLLVTAVSAAAGALLGPYDAVRAAAAVAVSAAVAELLLRHCTRRFGGVTGDVFGGLAETAATAALVVLALG</sequence>
<keyword evidence="21" id="KW-1185">Reference proteome</keyword>
<evidence type="ECO:0000256" key="4">
    <source>
        <dbReference type="ARBA" id="ARBA00010561"/>
    </source>
</evidence>
<dbReference type="PANTHER" id="PTHR34148">
    <property type="entry name" value="ADENOSYLCOBINAMIDE-GDP RIBAZOLETRANSFERASE"/>
    <property type="match status" value="1"/>
</dbReference>
<keyword evidence="11 19" id="KW-0460">Magnesium</keyword>
<comment type="cofactor">
    <cofactor evidence="1 19">
        <name>Mg(2+)</name>
        <dbReference type="ChEBI" id="CHEBI:18420"/>
    </cofactor>
</comment>
<comment type="catalytic activity">
    <reaction evidence="17 19">
        <text>alpha-ribazole + adenosylcob(III)inamide-GDP = adenosylcob(III)alamin + GMP + H(+)</text>
        <dbReference type="Rhea" id="RHEA:16049"/>
        <dbReference type="ChEBI" id="CHEBI:10329"/>
        <dbReference type="ChEBI" id="CHEBI:15378"/>
        <dbReference type="ChEBI" id="CHEBI:18408"/>
        <dbReference type="ChEBI" id="CHEBI:58115"/>
        <dbReference type="ChEBI" id="CHEBI:60487"/>
        <dbReference type="EC" id="2.7.8.26"/>
    </reaction>
</comment>
<organism evidence="20 21">
    <name type="scientific">Streptomyces echinoruber</name>
    <dbReference type="NCBI Taxonomy" id="68898"/>
    <lineage>
        <taxon>Bacteria</taxon>
        <taxon>Bacillati</taxon>
        <taxon>Actinomycetota</taxon>
        <taxon>Actinomycetes</taxon>
        <taxon>Kitasatosporales</taxon>
        <taxon>Streptomycetaceae</taxon>
        <taxon>Streptomyces</taxon>
    </lineage>
</organism>
<evidence type="ECO:0000256" key="19">
    <source>
        <dbReference type="HAMAP-Rule" id="MF_00719"/>
    </source>
</evidence>
<proteinExistence type="inferred from homology"/>
<keyword evidence="7 19" id="KW-1003">Cell membrane</keyword>
<keyword evidence="10 19" id="KW-0812">Transmembrane</keyword>
<comment type="caution">
    <text evidence="20">The sequence shown here is derived from an EMBL/GenBank/DDBJ whole genome shotgun (WGS) entry which is preliminary data.</text>
</comment>
<gene>
    <name evidence="19 20" type="primary">cobS</name>
    <name evidence="20" type="ORF">GCM10010389_04370</name>
</gene>
<evidence type="ECO:0000256" key="16">
    <source>
        <dbReference type="ARBA" id="ARBA00032853"/>
    </source>
</evidence>
<dbReference type="HAMAP" id="MF_00719">
    <property type="entry name" value="CobS"/>
    <property type="match status" value="1"/>
</dbReference>
<keyword evidence="8 19" id="KW-0169">Cobalamin biosynthesis</keyword>
<reference evidence="20" key="1">
    <citation type="journal article" date="2014" name="Int. J. Syst. Evol. Microbiol.">
        <title>Complete genome sequence of Corynebacterium casei LMG S-19264T (=DSM 44701T), isolated from a smear-ripened cheese.</title>
        <authorList>
            <consortium name="US DOE Joint Genome Institute (JGI-PGF)"/>
            <person name="Walter F."/>
            <person name="Albersmeier A."/>
            <person name="Kalinowski J."/>
            <person name="Ruckert C."/>
        </authorList>
    </citation>
    <scope>NUCLEOTIDE SEQUENCE</scope>
    <source>
        <strain evidence="20">JCM 5016</strain>
    </source>
</reference>
<dbReference type="InterPro" id="IPR003805">
    <property type="entry name" value="CobS"/>
</dbReference>
<evidence type="ECO:0000256" key="5">
    <source>
        <dbReference type="ARBA" id="ARBA00013200"/>
    </source>
</evidence>
<evidence type="ECO:0000256" key="7">
    <source>
        <dbReference type="ARBA" id="ARBA00022475"/>
    </source>
</evidence>
<comment type="pathway">
    <text evidence="3 19">Cofactor biosynthesis; adenosylcobalamin biosynthesis; adenosylcobalamin from cob(II)yrinate a,c-diamide: step 7/7.</text>
</comment>
<dbReference type="EC" id="2.7.8.26" evidence="5 19"/>
<keyword evidence="13 19" id="KW-0472">Membrane</keyword>
<feature type="transmembrane region" description="Helical" evidence="19">
    <location>
        <begin position="131"/>
        <end position="151"/>
    </location>
</feature>
<keyword evidence="9 19" id="KW-0808">Transferase</keyword>
<evidence type="ECO:0000256" key="17">
    <source>
        <dbReference type="ARBA" id="ARBA00048623"/>
    </source>
</evidence>
<evidence type="ECO:0000256" key="14">
    <source>
        <dbReference type="ARBA" id="ARBA00025228"/>
    </source>
</evidence>
<dbReference type="PANTHER" id="PTHR34148:SF1">
    <property type="entry name" value="ADENOSYLCOBINAMIDE-GDP RIBAZOLETRANSFERASE"/>
    <property type="match status" value="1"/>
</dbReference>